<dbReference type="SMART" id="SM00248">
    <property type="entry name" value="ANK"/>
    <property type="match status" value="6"/>
</dbReference>
<dbReference type="PANTHER" id="PTHR24173">
    <property type="entry name" value="ANKYRIN REPEAT CONTAINING"/>
    <property type="match status" value="1"/>
</dbReference>
<dbReference type="OrthoDB" id="4789456at2759"/>
<dbReference type="PROSITE" id="PS50297">
    <property type="entry name" value="ANK_REP_REGION"/>
    <property type="match status" value="3"/>
</dbReference>
<dbReference type="PROSITE" id="PS50088">
    <property type="entry name" value="ANK_REPEAT"/>
    <property type="match status" value="3"/>
</dbReference>
<keyword evidence="5" id="KW-1185">Reference proteome</keyword>
<dbReference type="InterPro" id="IPR002110">
    <property type="entry name" value="Ankyrin_rpt"/>
</dbReference>
<dbReference type="AlphaFoldDB" id="A0A1B7XQR5"/>
<evidence type="ECO:0000313" key="4">
    <source>
        <dbReference type="EMBL" id="OBR02098.1"/>
    </source>
</evidence>
<dbReference type="EMBL" id="LTAN01000011">
    <property type="protein sequence ID" value="OBR02098.1"/>
    <property type="molecule type" value="Genomic_DNA"/>
</dbReference>
<keyword evidence="2 3" id="KW-0040">ANK repeat</keyword>
<feature type="repeat" description="ANK" evidence="3">
    <location>
        <begin position="374"/>
        <end position="406"/>
    </location>
</feature>
<comment type="caution">
    <text evidence="4">The sequence shown here is derived from an EMBL/GenBank/DDBJ whole genome shotgun (WGS) entry which is preliminary data.</text>
</comment>
<name>A0A1B7XQR5_COLHI</name>
<dbReference type="GeneID" id="28873480"/>
<gene>
    <name evidence="4" type="ORF">CH63R_14399</name>
</gene>
<dbReference type="SUPFAM" id="SSF48403">
    <property type="entry name" value="Ankyrin repeat"/>
    <property type="match status" value="2"/>
</dbReference>
<accession>A0A1B7XQR5</accession>
<dbReference type="KEGG" id="chig:CH63R_14399"/>
<protein>
    <submittedName>
        <fullName evidence="4">Ankyrin repeat protein</fullName>
    </submittedName>
</protein>
<feature type="repeat" description="ANK" evidence="3">
    <location>
        <begin position="276"/>
        <end position="308"/>
    </location>
</feature>
<dbReference type="PANTHER" id="PTHR24173:SF74">
    <property type="entry name" value="ANKYRIN REPEAT DOMAIN-CONTAINING PROTEIN 16"/>
    <property type="match status" value="1"/>
</dbReference>
<dbReference type="Pfam" id="PF12796">
    <property type="entry name" value="Ank_2"/>
    <property type="match status" value="1"/>
</dbReference>
<keyword evidence="1" id="KW-0677">Repeat</keyword>
<dbReference type="VEuPathDB" id="FungiDB:CH63R_14399"/>
<proteinExistence type="predicted"/>
<evidence type="ECO:0000256" key="3">
    <source>
        <dbReference type="PROSITE-ProRule" id="PRU00023"/>
    </source>
</evidence>
<dbReference type="Pfam" id="PF00023">
    <property type="entry name" value="Ank"/>
    <property type="match status" value="1"/>
</dbReference>
<organism evidence="4 5">
    <name type="scientific">Colletotrichum higginsianum (strain IMI 349063)</name>
    <name type="common">Crucifer anthracnose fungus</name>
    <dbReference type="NCBI Taxonomy" id="759273"/>
    <lineage>
        <taxon>Eukaryota</taxon>
        <taxon>Fungi</taxon>
        <taxon>Dikarya</taxon>
        <taxon>Ascomycota</taxon>
        <taxon>Pezizomycotina</taxon>
        <taxon>Sordariomycetes</taxon>
        <taxon>Hypocreomycetidae</taxon>
        <taxon>Glomerellales</taxon>
        <taxon>Glomerellaceae</taxon>
        <taxon>Colletotrichum</taxon>
        <taxon>Colletotrichum destructivum species complex</taxon>
    </lineage>
</organism>
<evidence type="ECO:0000313" key="5">
    <source>
        <dbReference type="Proteomes" id="UP000092177"/>
    </source>
</evidence>
<dbReference type="RefSeq" id="XP_018150616.1">
    <property type="nucleotide sequence ID" value="XM_018309373.1"/>
</dbReference>
<dbReference type="InterPro" id="IPR036770">
    <property type="entry name" value="Ankyrin_rpt-contain_sf"/>
</dbReference>
<dbReference type="Proteomes" id="UP000092177">
    <property type="component" value="Chromosome 11"/>
</dbReference>
<evidence type="ECO:0000256" key="2">
    <source>
        <dbReference type="ARBA" id="ARBA00023043"/>
    </source>
</evidence>
<dbReference type="Gene3D" id="1.25.40.20">
    <property type="entry name" value="Ankyrin repeat-containing domain"/>
    <property type="match status" value="2"/>
</dbReference>
<feature type="repeat" description="ANK" evidence="3">
    <location>
        <begin position="133"/>
        <end position="165"/>
    </location>
</feature>
<reference evidence="5" key="1">
    <citation type="journal article" date="2017" name="BMC Genomics">
        <title>Gapless genome assembly of Colletotrichum higginsianum reveals chromosome structure and association of transposable elements with secondary metabolite gene clusters.</title>
        <authorList>
            <person name="Dallery J.-F."/>
            <person name="Lapalu N."/>
            <person name="Zampounis A."/>
            <person name="Pigne S."/>
            <person name="Luyten I."/>
            <person name="Amselem J."/>
            <person name="Wittenberg A.H.J."/>
            <person name="Zhou S."/>
            <person name="de Queiroz M.V."/>
            <person name="Robin G.P."/>
            <person name="Auger A."/>
            <person name="Hainaut M."/>
            <person name="Henrissat B."/>
            <person name="Kim K.-T."/>
            <person name="Lee Y.-H."/>
            <person name="Lespinet O."/>
            <person name="Schwartz D.C."/>
            <person name="Thon M.R."/>
            <person name="O'Connell R.J."/>
        </authorList>
    </citation>
    <scope>NUCLEOTIDE SEQUENCE [LARGE SCALE GENOMIC DNA]</scope>
    <source>
        <strain evidence="5">IMI 349063</strain>
    </source>
</reference>
<evidence type="ECO:0000256" key="1">
    <source>
        <dbReference type="ARBA" id="ARBA00022737"/>
    </source>
</evidence>
<sequence length="721" mass="80301">MEISIGRRREKFRNAGNRNMLNSLSWTPVMVDRPRHDCDILEHLEPPLRNAVLNNLVQCSHRLWVQLDSTLYRRDALNGLSVLWASARGDAAALRKAIRHGVPVDVQWPRKWRSPWKESSCLEKWRAFAHKVKGYTALQVAAVLGHTHLIEILVRAGADINAVTVCCWRCESGAETDTITDIAPRTARKTPLHLAICHRNWNTAEAIVRHGSSLVVDGPDGPEDVLEWADSDGANIRNWTALHDLSRHWTPGNEAGDFAEWLVAPGLIDINAPTDRGMTPLATACTAGQFKLAHRLLSLGANCNTSVPTRPTETLVHIALRACNDMGMQRLAVNTGDDEYSLYLVGRDEAFDMLPELVQRLVDKGVAVNATDATHQTALHVAATFGELGIVELLLRNGADPALQDIDGARPLDLEKSRSPLLTHGRWSRRPGCGPFPSSATGDNTGFVTTRDHSLLTATQAARVFGPDVLSPTDQAGRMFFELSEIHTPHTACKLRFQCWLVIDSQNPTLEHVPHIASTYWGGNPLLGISLSGLSAVFWAVKGRPRVILKLKTYDYHFKARRKHLVRVEFRMNHSRTQFLQFVLPFVLTIEEKSRVCLADQKHAIGDIVGGGRVDADHDVCDLLDSDREPGNFVLLEAHWDELDVMGLANQLDDDCRTLTKRLALPGMRFTSIKVVGRGFGCILRPFLGDLWHVVFDFEELQESDPVASRVPGDKRRIYLS</sequence>